<dbReference type="PANTHER" id="PTHR32309:SF13">
    <property type="entry name" value="FERRIC ENTEROBACTIN TRANSPORT PROTEIN FEPE"/>
    <property type="match status" value="1"/>
</dbReference>
<dbReference type="eggNOG" id="COG3206">
    <property type="taxonomic scope" value="Bacteria"/>
</dbReference>
<evidence type="ECO:0000256" key="4">
    <source>
        <dbReference type="ARBA" id="ARBA00022989"/>
    </source>
</evidence>
<feature type="transmembrane region" description="Helical" evidence="7">
    <location>
        <begin position="432"/>
        <end position="450"/>
    </location>
</feature>
<keyword evidence="3 7" id="KW-0812">Transmembrane</keyword>
<feature type="transmembrane region" description="Helical" evidence="7">
    <location>
        <begin position="493"/>
        <end position="515"/>
    </location>
</feature>
<feature type="coiled-coil region" evidence="6">
    <location>
        <begin position="210"/>
        <end position="237"/>
    </location>
</feature>
<name>D6Z4F6_DESAT</name>
<dbReference type="Proteomes" id="UP000001508">
    <property type="component" value="Chromosome"/>
</dbReference>
<keyword evidence="6" id="KW-0175">Coiled coil</keyword>
<evidence type="ECO:0000313" key="9">
    <source>
        <dbReference type="EMBL" id="ADH86431.1"/>
    </source>
</evidence>
<organism evidence="9 10">
    <name type="scientific">Desulfurivibrio alkaliphilus (strain DSM 19089 / UNIQEM U267 / AHT2)</name>
    <dbReference type="NCBI Taxonomy" id="589865"/>
    <lineage>
        <taxon>Bacteria</taxon>
        <taxon>Pseudomonadati</taxon>
        <taxon>Thermodesulfobacteriota</taxon>
        <taxon>Desulfobulbia</taxon>
        <taxon>Desulfobulbales</taxon>
        <taxon>Desulfobulbaceae</taxon>
        <taxon>Desulfurivibrio</taxon>
    </lineage>
</organism>
<dbReference type="Pfam" id="PF02706">
    <property type="entry name" value="Wzz"/>
    <property type="match status" value="1"/>
</dbReference>
<keyword evidence="10" id="KW-1185">Reference proteome</keyword>
<dbReference type="GO" id="GO:0004713">
    <property type="term" value="F:protein tyrosine kinase activity"/>
    <property type="evidence" value="ECO:0007669"/>
    <property type="project" value="TreeGrafter"/>
</dbReference>
<dbReference type="AlphaFoldDB" id="D6Z4F6"/>
<evidence type="ECO:0000256" key="3">
    <source>
        <dbReference type="ARBA" id="ARBA00022692"/>
    </source>
</evidence>
<evidence type="ECO:0000256" key="5">
    <source>
        <dbReference type="ARBA" id="ARBA00023136"/>
    </source>
</evidence>
<keyword evidence="5 7" id="KW-0472">Membrane</keyword>
<dbReference type="PANTHER" id="PTHR32309">
    <property type="entry name" value="TYROSINE-PROTEIN KINASE"/>
    <property type="match status" value="1"/>
</dbReference>
<evidence type="ECO:0000256" key="1">
    <source>
        <dbReference type="ARBA" id="ARBA00004651"/>
    </source>
</evidence>
<evidence type="ECO:0000256" key="2">
    <source>
        <dbReference type="ARBA" id="ARBA00022475"/>
    </source>
</evidence>
<reference evidence="10" key="1">
    <citation type="submission" date="2010-02" db="EMBL/GenBank/DDBJ databases">
        <title>Complete sequence of Desulfurivibrio alkaliphilus AHT2.</title>
        <authorList>
            <consortium name="US DOE Joint Genome Institute"/>
            <person name="Pitluck S."/>
            <person name="Chertkov O."/>
            <person name="Detter J.C."/>
            <person name="Han C."/>
            <person name="Tapia R."/>
            <person name="Larimer F."/>
            <person name="Land M."/>
            <person name="Hauser L."/>
            <person name="Kyrpides N."/>
            <person name="Mikhailova N."/>
            <person name="Sorokin D.Y."/>
            <person name="Muyzer G."/>
            <person name="Woyke T."/>
        </authorList>
    </citation>
    <scope>NUCLEOTIDE SEQUENCE [LARGE SCALE GENOMIC DNA]</scope>
    <source>
        <strain evidence="10">DSM 19089 / UNIQEM U267 / AHT2</strain>
    </source>
</reference>
<evidence type="ECO:0000256" key="6">
    <source>
        <dbReference type="SAM" id="Coils"/>
    </source>
</evidence>
<dbReference type="HOGENOM" id="CLU_009912_5_0_7"/>
<keyword evidence="4 7" id="KW-1133">Transmembrane helix</keyword>
<dbReference type="InterPro" id="IPR050445">
    <property type="entry name" value="Bact_polysacc_biosynth/exp"/>
</dbReference>
<dbReference type="KEGG" id="dak:DaAHT2_1739"/>
<accession>D6Z4F6</accession>
<dbReference type="EMBL" id="CP001940">
    <property type="protein sequence ID" value="ADH86431.1"/>
    <property type="molecule type" value="Genomic_DNA"/>
</dbReference>
<feature type="coiled-coil region" evidence="6">
    <location>
        <begin position="328"/>
        <end position="355"/>
    </location>
</feature>
<dbReference type="GO" id="GO:0005886">
    <property type="term" value="C:plasma membrane"/>
    <property type="evidence" value="ECO:0007669"/>
    <property type="project" value="UniProtKB-SubCell"/>
</dbReference>
<feature type="domain" description="Polysaccharide chain length determinant N-terminal" evidence="8">
    <location>
        <begin position="11"/>
        <end position="92"/>
    </location>
</feature>
<protein>
    <submittedName>
        <fullName evidence="9">Lipopolysaccharide biosynthesis protein</fullName>
    </submittedName>
</protein>
<dbReference type="RefSeq" id="WP_013163955.1">
    <property type="nucleotide sequence ID" value="NC_014216.1"/>
</dbReference>
<comment type="subcellular location">
    <subcellularLocation>
        <location evidence="1">Cell membrane</location>
        <topology evidence="1">Multi-pass membrane protein</topology>
    </subcellularLocation>
</comment>
<feature type="transmembrane region" description="Helical" evidence="7">
    <location>
        <begin position="21"/>
        <end position="38"/>
    </location>
</feature>
<keyword evidence="2" id="KW-1003">Cell membrane</keyword>
<evidence type="ECO:0000256" key="7">
    <source>
        <dbReference type="SAM" id="Phobius"/>
    </source>
</evidence>
<dbReference type="InParanoid" id="D6Z4F6"/>
<sequence length="521" mass="59643">MNEQQQQLSRAIGFLFDHLRLILFCLLIGMAAGLAWYLQKPKVYQASALLMYQQQQINPSRMSPDVQTRLQEMVNTVGQQVTSLSNLEEIIETNNLYPERRQRQPMVDVVAAMRGNISIQPQRDAAVFRVSFTGSEPRQVMLATNALAAKFVEENIRFREQRVSETLAYIRDELAIAKASLDKQEQGMRDYKLRYYNEMPEQRAANIARLNTLQTQYQNIQNNLQDLKRTQVLIQEQINLRQDILARIAEGQTGGAFPREAPPTELERIRQELQNLQDRYTDNHPDVRRLQNRLSALKAELAAIADPKDETVSDAPSAPLQPAHDTQLAQLELQLKEIEISAARLTREQEAVRQQIDLVQQWVDTTPVREAEWAALTRDYRQLQQHYENLVARSLEAESAELLEQRQRGSQFRIIESAHLPNQPFSPNFRKIMIMAAAAGLGMGLMLSYARDFMDSSFKNVQDLENFLGLSVTCTIPLLPTAREKRWARLGHVFWFIALGTGFALLGGGMVLFWLRGEIIL</sequence>
<dbReference type="FunCoup" id="D6Z4F6">
    <property type="interactions" value="311"/>
</dbReference>
<dbReference type="STRING" id="589865.DaAHT2_1739"/>
<proteinExistence type="predicted"/>
<evidence type="ECO:0000313" key="10">
    <source>
        <dbReference type="Proteomes" id="UP000001508"/>
    </source>
</evidence>
<dbReference type="InterPro" id="IPR003856">
    <property type="entry name" value="LPS_length_determ_N"/>
</dbReference>
<evidence type="ECO:0000259" key="8">
    <source>
        <dbReference type="Pfam" id="PF02706"/>
    </source>
</evidence>
<dbReference type="OrthoDB" id="9795292at2"/>
<gene>
    <name evidence="9" type="ordered locus">DaAHT2_1739</name>
</gene>